<reference evidence="3" key="1">
    <citation type="journal article" date="2019" name="Int. J. Syst. Evol. Microbiol.">
        <title>The Global Catalogue of Microorganisms (GCM) 10K type strain sequencing project: providing services to taxonomists for standard genome sequencing and annotation.</title>
        <authorList>
            <consortium name="The Broad Institute Genomics Platform"/>
            <consortium name="The Broad Institute Genome Sequencing Center for Infectious Disease"/>
            <person name="Wu L."/>
            <person name="Ma J."/>
        </authorList>
    </citation>
    <scope>NUCLEOTIDE SEQUENCE [LARGE SCALE GENOMIC DNA]</scope>
    <source>
        <strain evidence="3">KCTC 52660</strain>
    </source>
</reference>
<gene>
    <name evidence="2" type="ORF">ACFODV_01730</name>
</gene>
<evidence type="ECO:0008006" key="4">
    <source>
        <dbReference type="Google" id="ProtNLM"/>
    </source>
</evidence>
<organism evidence="2 3">
    <name type="scientific">Halomonas tibetensis</name>
    <dbReference type="NCBI Taxonomy" id="2259590"/>
    <lineage>
        <taxon>Bacteria</taxon>
        <taxon>Pseudomonadati</taxon>
        <taxon>Pseudomonadota</taxon>
        <taxon>Gammaproteobacteria</taxon>
        <taxon>Oceanospirillales</taxon>
        <taxon>Halomonadaceae</taxon>
        <taxon>Halomonas</taxon>
    </lineage>
</organism>
<feature type="transmembrane region" description="Helical" evidence="1">
    <location>
        <begin position="42"/>
        <end position="58"/>
    </location>
</feature>
<evidence type="ECO:0000313" key="2">
    <source>
        <dbReference type="EMBL" id="MFC2990747.1"/>
    </source>
</evidence>
<accession>A0ABV7AZY8</accession>
<protein>
    <recommendedName>
        <fullName evidence="4">Membrane-associated protein</fullName>
    </recommendedName>
</protein>
<keyword evidence="1" id="KW-0472">Membrane</keyword>
<sequence length="213" mass="23947">MPAFSSVQTPYAAIPLWLKCAFTVWIIVWAPSYVVLLGAQNFFWLCNLASFLLLVALWSERRTLMSMQWLAVALVGGLWSLDVAVAALTGMHPIGGTEYMFDAEHPPMARAMSLYHVILPLVAGLGVAKLGYARDALVWQSLLTLVVVPLTYLLTEPERNINWVHGPFGQHQEWLPPLVYLGALMVIWPLLIYLPVHLLTRWQQRRGRLSGLS</sequence>
<dbReference type="RefSeq" id="WP_379753683.1">
    <property type="nucleotide sequence ID" value="NZ_JBHRSQ010000006.1"/>
</dbReference>
<dbReference type="EMBL" id="JBHRSQ010000006">
    <property type="protein sequence ID" value="MFC2990747.1"/>
    <property type="molecule type" value="Genomic_DNA"/>
</dbReference>
<comment type="caution">
    <text evidence="2">The sequence shown here is derived from an EMBL/GenBank/DDBJ whole genome shotgun (WGS) entry which is preliminary data.</text>
</comment>
<keyword evidence="1" id="KW-1133">Transmembrane helix</keyword>
<feature type="transmembrane region" description="Helical" evidence="1">
    <location>
        <begin position="174"/>
        <end position="196"/>
    </location>
</feature>
<feature type="transmembrane region" description="Helical" evidence="1">
    <location>
        <begin position="112"/>
        <end position="130"/>
    </location>
</feature>
<keyword evidence="1" id="KW-0812">Transmembrane</keyword>
<name>A0ABV7AZY8_9GAMM</name>
<keyword evidence="3" id="KW-1185">Reference proteome</keyword>
<feature type="transmembrane region" description="Helical" evidence="1">
    <location>
        <begin position="12"/>
        <end position="30"/>
    </location>
</feature>
<dbReference type="Proteomes" id="UP001595386">
    <property type="component" value="Unassembled WGS sequence"/>
</dbReference>
<feature type="transmembrane region" description="Helical" evidence="1">
    <location>
        <begin position="70"/>
        <end position="92"/>
    </location>
</feature>
<evidence type="ECO:0000313" key="3">
    <source>
        <dbReference type="Proteomes" id="UP001595386"/>
    </source>
</evidence>
<proteinExistence type="predicted"/>
<evidence type="ECO:0000256" key="1">
    <source>
        <dbReference type="SAM" id="Phobius"/>
    </source>
</evidence>
<feature type="transmembrane region" description="Helical" evidence="1">
    <location>
        <begin position="137"/>
        <end position="154"/>
    </location>
</feature>